<feature type="compositionally biased region" description="Low complexity" evidence="1">
    <location>
        <begin position="64"/>
        <end position="102"/>
    </location>
</feature>
<dbReference type="CDD" id="cd06671">
    <property type="entry name" value="PDZ7_MUPP1-PD6_PATJ-like"/>
    <property type="match status" value="1"/>
</dbReference>
<name>A0A226E0E9_FOLCA</name>
<dbReference type="OrthoDB" id="6022242at2759"/>
<dbReference type="Gene3D" id="2.30.42.10">
    <property type="match status" value="1"/>
</dbReference>
<dbReference type="EMBL" id="LNIX01000008">
    <property type="protein sequence ID" value="OXA50939.1"/>
    <property type="molecule type" value="Genomic_DNA"/>
</dbReference>
<feature type="compositionally biased region" description="Low complexity" evidence="1">
    <location>
        <begin position="276"/>
        <end position="294"/>
    </location>
</feature>
<feature type="compositionally biased region" description="Polar residues" evidence="1">
    <location>
        <begin position="217"/>
        <end position="231"/>
    </location>
</feature>
<evidence type="ECO:0000259" key="2">
    <source>
        <dbReference type="PROSITE" id="PS50106"/>
    </source>
</evidence>
<dbReference type="SMART" id="SM00228">
    <property type="entry name" value="PDZ"/>
    <property type="match status" value="1"/>
</dbReference>
<evidence type="ECO:0000313" key="3">
    <source>
        <dbReference type="EMBL" id="OXA50939.1"/>
    </source>
</evidence>
<dbReference type="AlphaFoldDB" id="A0A226E0E9"/>
<feature type="compositionally biased region" description="Polar residues" evidence="1">
    <location>
        <begin position="250"/>
        <end position="261"/>
    </location>
</feature>
<feature type="compositionally biased region" description="Pro residues" evidence="1">
    <location>
        <begin position="568"/>
        <end position="581"/>
    </location>
</feature>
<dbReference type="PROSITE" id="PS50106">
    <property type="entry name" value="PDZ"/>
    <property type="match status" value="1"/>
</dbReference>
<dbReference type="InterPro" id="IPR001478">
    <property type="entry name" value="PDZ"/>
</dbReference>
<keyword evidence="4" id="KW-1185">Reference proteome</keyword>
<feature type="compositionally biased region" description="Gly residues" evidence="1">
    <location>
        <begin position="295"/>
        <end position="306"/>
    </location>
</feature>
<feature type="domain" description="PDZ" evidence="2">
    <location>
        <begin position="322"/>
        <end position="416"/>
    </location>
</feature>
<feature type="region of interest" description="Disordered" evidence="1">
    <location>
        <begin position="433"/>
        <end position="544"/>
    </location>
</feature>
<dbReference type="InterPro" id="IPR051109">
    <property type="entry name" value="MAM_complex_regulator"/>
</dbReference>
<dbReference type="SUPFAM" id="SSF50156">
    <property type="entry name" value="PDZ domain-like"/>
    <property type="match status" value="1"/>
</dbReference>
<dbReference type="Proteomes" id="UP000198287">
    <property type="component" value="Unassembled WGS sequence"/>
</dbReference>
<dbReference type="InterPro" id="IPR036034">
    <property type="entry name" value="PDZ_sf"/>
</dbReference>
<feature type="region of interest" description="Disordered" evidence="1">
    <location>
        <begin position="64"/>
        <end position="105"/>
    </location>
</feature>
<evidence type="ECO:0000313" key="4">
    <source>
        <dbReference type="Proteomes" id="UP000198287"/>
    </source>
</evidence>
<feature type="compositionally biased region" description="Basic and acidic residues" evidence="1">
    <location>
        <begin position="433"/>
        <end position="447"/>
    </location>
</feature>
<feature type="region of interest" description="Disordered" evidence="1">
    <location>
        <begin position="186"/>
        <end position="307"/>
    </location>
</feature>
<accession>A0A226E0E9</accession>
<dbReference type="Pfam" id="PF00595">
    <property type="entry name" value="PDZ"/>
    <property type="match status" value="1"/>
</dbReference>
<feature type="region of interest" description="Disordered" evidence="1">
    <location>
        <begin position="560"/>
        <end position="581"/>
    </location>
</feature>
<dbReference type="PANTHER" id="PTHR14063">
    <property type="entry name" value="PROTEIN LIN-7 HOMOLOG"/>
    <property type="match status" value="1"/>
</dbReference>
<evidence type="ECO:0000256" key="1">
    <source>
        <dbReference type="SAM" id="MobiDB-lite"/>
    </source>
</evidence>
<gene>
    <name evidence="3" type="ORF">Fcan01_14475</name>
</gene>
<comment type="caution">
    <text evidence="3">The sequence shown here is derived from an EMBL/GenBank/DDBJ whole genome shotgun (WGS) entry which is preliminary data.</text>
</comment>
<sequence length="581" mass="60148">MHHFIRSLRHHNHINLMTCPATDVWDENGKTSGPTWPVGVSYIPAADAEVYRDTVRIQSLAMTSSSPIPTSSATTSDPAIATSDPTPSNSAHTTTTSSSISSEEQALVERSELQVDLVNLTKPRTPADGQESLTSRGTAIITRKVSPVPPPSSSSTSVFIGGDILPPATQPTVQKRVVTHVTIFPSPPPPPDLVQVVRAAPPKPSPSSEHLSEIEEQSVSVSASISDNNILQDKPVPTPKPKTPPKRGLTPSSSVENTASVSGEAVISKEKDASSEEALLSGSGSRSASTSKGASGTGGTGTGSGDEGAALLLAKHWGPERLVEVQREAGKSLGISIVGGKVDLYNAGQDSGSAISGIFIKNVLPNSPAGRTGQLKTGDRILAVDDVDLRSASHEKAVDVIRAAGNPVRFLVQSLVQWADGRGQIGIGVTIANHEDSEASERSEGTETKSVSQNVPSQSQEESGGSTTGTATTTSTGSRSYTTTSATTSSTGKSSATTTNGGDNTQRRRSGIPPGGESVSEASAESQIGRDDDDDGDEGDHELDVFDDVVEGSVVKVQVTAPQQVTSSPPPPPPPLIQVLL</sequence>
<feature type="compositionally biased region" description="Acidic residues" evidence="1">
    <location>
        <begin position="531"/>
        <end position="544"/>
    </location>
</feature>
<feature type="compositionally biased region" description="Low complexity" evidence="1">
    <location>
        <begin position="517"/>
        <end position="526"/>
    </location>
</feature>
<proteinExistence type="predicted"/>
<feature type="compositionally biased region" description="Low complexity" evidence="1">
    <location>
        <begin position="463"/>
        <end position="502"/>
    </location>
</feature>
<feature type="compositionally biased region" description="Polar residues" evidence="1">
    <location>
        <begin position="448"/>
        <end position="462"/>
    </location>
</feature>
<organism evidence="3 4">
    <name type="scientific">Folsomia candida</name>
    <name type="common">Springtail</name>
    <dbReference type="NCBI Taxonomy" id="158441"/>
    <lineage>
        <taxon>Eukaryota</taxon>
        <taxon>Metazoa</taxon>
        <taxon>Ecdysozoa</taxon>
        <taxon>Arthropoda</taxon>
        <taxon>Hexapoda</taxon>
        <taxon>Collembola</taxon>
        <taxon>Entomobryomorpha</taxon>
        <taxon>Isotomoidea</taxon>
        <taxon>Isotomidae</taxon>
        <taxon>Proisotominae</taxon>
        <taxon>Folsomia</taxon>
    </lineage>
</organism>
<feature type="region of interest" description="Disordered" evidence="1">
    <location>
        <begin position="120"/>
        <end position="156"/>
    </location>
</feature>
<dbReference type="STRING" id="158441.A0A226E0E9"/>
<reference evidence="3 4" key="1">
    <citation type="submission" date="2015-12" db="EMBL/GenBank/DDBJ databases">
        <title>The genome of Folsomia candida.</title>
        <authorList>
            <person name="Faddeeva A."/>
            <person name="Derks M.F."/>
            <person name="Anvar Y."/>
            <person name="Smit S."/>
            <person name="Van Straalen N."/>
            <person name="Roelofs D."/>
        </authorList>
    </citation>
    <scope>NUCLEOTIDE SEQUENCE [LARGE SCALE GENOMIC DNA]</scope>
    <source>
        <strain evidence="3 4">VU population</strain>
        <tissue evidence="3">Whole body</tissue>
    </source>
</reference>
<protein>
    <submittedName>
        <fullName evidence="3">InaD-like protein</fullName>
    </submittedName>
</protein>